<gene>
    <name evidence="7" type="ORF">ABK249_10565</name>
</gene>
<keyword evidence="4" id="KW-0676">Redox-active center</keyword>
<evidence type="ECO:0000256" key="1">
    <source>
        <dbReference type="ARBA" id="ARBA00022448"/>
    </source>
</evidence>
<dbReference type="PANTHER" id="PTHR45663">
    <property type="entry name" value="GEO12009P1"/>
    <property type="match status" value="1"/>
</dbReference>
<dbReference type="EMBL" id="JBEAAL010000006">
    <property type="protein sequence ID" value="MEQ1405373.1"/>
    <property type="molecule type" value="Genomic_DNA"/>
</dbReference>
<evidence type="ECO:0000313" key="7">
    <source>
        <dbReference type="EMBL" id="MEQ1405373.1"/>
    </source>
</evidence>
<dbReference type="InterPro" id="IPR036249">
    <property type="entry name" value="Thioredoxin-like_sf"/>
</dbReference>
<evidence type="ECO:0000256" key="4">
    <source>
        <dbReference type="ARBA" id="ARBA00023284"/>
    </source>
</evidence>
<dbReference type="Gene3D" id="3.40.30.10">
    <property type="entry name" value="Glutaredoxin"/>
    <property type="match status" value="1"/>
</dbReference>
<keyword evidence="3" id="KW-1015">Disulfide bond</keyword>
<evidence type="ECO:0000313" key="8">
    <source>
        <dbReference type="Proteomes" id="UP001496627"/>
    </source>
</evidence>
<dbReference type="Pfam" id="PF00085">
    <property type="entry name" value="Thioredoxin"/>
    <property type="match status" value="1"/>
</dbReference>
<dbReference type="PROSITE" id="PS00194">
    <property type="entry name" value="THIOREDOXIN_1"/>
    <property type="match status" value="1"/>
</dbReference>
<evidence type="ECO:0000256" key="2">
    <source>
        <dbReference type="ARBA" id="ARBA00022982"/>
    </source>
</evidence>
<keyword evidence="5" id="KW-0732">Signal</keyword>
<evidence type="ECO:0000256" key="5">
    <source>
        <dbReference type="SAM" id="SignalP"/>
    </source>
</evidence>
<protein>
    <submittedName>
        <fullName evidence="7">Thioredoxin family protein</fullName>
    </submittedName>
</protein>
<feature type="domain" description="Thioredoxin" evidence="6">
    <location>
        <begin position="18"/>
        <end position="133"/>
    </location>
</feature>
<accession>A0ABV0M0J8</accession>
<dbReference type="RefSeq" id="WP_037150516.1">
    <property type="nucleotide sequence ID" value="NZ_JBEAAL010000006.1"/>
</dbReference>
<comment type="caution">
    <text evidence="7">The sequence shown here is derived from an EMBL/GenBank/DDBJ whole genome shotgun (WGS) entry which is preliminary data.</text>
</comment>
<dbReference type="PANTHER" id="PTHR45663:SF11">
    <property type="entry name" value="GEO12009P1"/>
    <property type="match status" value="1"/>
</dbReference>
<dbReference type="PROSITE" id="PS51352">
    <property type="entry name" value="THIOREDOXIN_2"/>
    <property type="match status" value="1"/>
</dbReference>
<evidence type="ECO:0000256" key="3">
    <source>
        <dbReference type="ARBA" id="ARBA00023157"/>
    </source>
</evidence>
<evidence type="ECO:0000259" key="6">
    <source>
        <dbReference type="PROSITE" id="PS51352"/>
    </source>
</evidence>
<dbReference type="CDD" id="cd02947">
    <property type="entry name" value="TRX_family"/>
    <property type="match status" value="1"/>
</dbReference>
<dbReference type="SUPFAM" id="SSF52833">
    <property type="entry name" value="Thioredoxin-like"/>
    <property type="match status" value="1"/>
</dbReference>
<organism evidence="7 8">
    <name type="scientific">Neorhizobium phenanthreniclasticum</name>
    <dbReference type="NCBI Taxonomy" id="3157917"/>
    <lineage>
        <taxon>Bacteria</taxon>
        <taxon>Pseudomonadati</taxon>
        <taxon>Pseudomonadota</taxon>
        <taxon>Alphaproteobacteria</taxon>
        <taxon>Hyphomicrobiales</taxon>
        <taxon>Rhizobiaceae</taxon>
        <taxon>Rhizobium/Agrobacterium group</taxon>
        <taxon>Neorhizobium</taxon>
    </lineage>
</organism>
<feature type="chain" id="PRO_5046160350" evidence="5">
    <location>
        <begin position="27"/>
        <end position="135"/>
    </location>
</feature>
<dbReference type="Proteomes" id="UP001496627">
    <property type="component" value="Unassembled WGS sequence"/>
</dbReference>
<feature type="signal peptide" evidence="5">
    <location>
        <begin position="1"/>
        <end position="26"/>
    </location>
</feature>
<keyword evidence="2" id="KW-0249">Electron transport</keyword>
<keyword evidence="1" id="KW-0813">Transport</keyword>
<keyword evidence="8" id="KW-1185">Reference proteome</keyword>
<name>A0ABV0M0J8_9HYPH</name>
<proteinExistence type="predicted"/>
<dbReference type="InterPro" id="IPR013766">
    <property type="entry name" value="Thioredoxin_domain"/>
</dbReference>
<reference evidence="7 8" key="1">
    <citation type="submission" date="2024-05" db="EMBL/GenBank/DDBJ databases">
        <title>Neorhizobium sp. Rsf11, a plant growth promoting and heavy metal resistant PAH-degrader.</title>
        <authorList>
            <person name="Golubev S.N."/>
            <person name="Muratova A.Y."/>
            <person name="Markelova M.I."/>
        </authorList>
    </citation>
    <scope>NUCLEOTIDE SEQUENCE [LARGE SCALE GENOMIC DNA]</scope>
    <source>
        <strain evidence="7 8">Rsf11</strain>
    </source>
</reference>
<sequence>MRNIVRSMRILSASAFVLLVSTAAGAVELKGYDQKSFEAAQKAGTPIIVDIWASWCPTCAAQQPIIEKLTSSSDFSDLTIFRVDFDKQKDVVRSFKAQSQSTLIAFKGDSETARSVGDTDAKSIEKLFRSTLKKN</sequence>
<dbReference type="InterPro" id="IPR017937">
    <property type="entry name" value="Thioredoxin_CS"/>
</dbReference>